<keyword evidence="1" id="KW-0934">Plastid</keyword>
<gene>
    <name evidence="1" type="ORF">MACK_004158</name>
</gene>
<protein>
    <submittedName>
        <fullName evidence="1">Uncharacterized protein</fullName>
    </submittedName>
</protein>
<evidence type="ECO:0000313" key="2">
    <source>
        <dbReference type="Proteomes" id="UP000244811"/>
    </source>
</evidence>
<evidence type="ECO:0000313" key="1">
    <source>
        <dbReference type="EMBL" id="UVC46368.1"/>
    </source>
</evidence>
<reference evidence="1" key="1">
    <citation type="submission" date="2022-07" db="EMBL/GenBank/DDBJ databases">
        <title>Chromosomal assemblies of T. orientalis with long-read sequencing.</title>
        <authorList>
            <person name="Yam J."/>
            <person name="Bogema D.R."/>
            <person name="Micallef M.L."/>
            <person name="Djordjevic S."/>
            <person name="Jenkins C."/>
        </authorList>
    </citation>
    <scope>NUCLEOTIDE SEQUENCE</scope>
    <source>
        <strain evidence="1">Goon Nure</strain>
    </source>
</reference>
<keyword evidence="1" id="KW-0933">Apicoplast</keyword>
<accession>A0A976SI38</accession>
<organism evidence="1 2">
    <name type="scientific">Theileria orientalis</name>
    <dbReference type="NCBI Taxonomy" id="68886"/>
    <lineage>
        <taxon>Eukaryota</taxon>
        <taxon>Sar</taxon>
        <taxon>Alveolata</taxon>
        <taxon>Apicomplexa</taxon>
        <taxon>Aconoidasida</taxon>
        <taxon>Piroplasmida</taxon>
        <taxon>Theileriidae</taxon>
        <taxon>Theileria</taxon>
    </lineage>
</organism>
<proteinExistence type="predicted"/>
<name>A0A976SI38_THEOR</name>
<sequence length="98" mass="11835">MTNNNYKKKNNKKPVYFMYFNTIGIYKYKSKLILNLCNININKKHSNLNKMNYECMNTVNKHSTFNINLLKTNSIKLNYKRLHIIKKNENKNINKKNM</sequence>
<geneLocation type="apicoplast" evidence="1"/>
<dbReference type="AlphaFoldDB" id="A0A976SI38"/>
<dbReference type="Proteomes" id="UP000244811">
    <property type="component" value="Apicoplast Pltd"/>
</dbReference>
<dbReference type="EMBL" id="CP102584">
    <property type="protein sequence ID" value="UVC46368.1"/>
    <property type="molecule type" value="Genomic_DNA"/>
</dbReference>